<reference evidence="1" key="1">
    <citation type="submission" date="2018-10" db="EMBL/GenBank/DDBJ databases">
        <title>Effector identification in a new, highly contiguous assembly of the strawberry crown rot pathogen Phytophthora cactorum.</title>
        <authorList>
            <person name="Armitage A.D."/>
            <person name="Nellist C.F."/>
            <person name="Bates H."/>
            <person name="Vickerstaff R.J."/>
            <person name="Harrison R.J."/>
        </authorList>
    </citation>
    <scope>NUCLEOTIDE SEQUENCE</scope>
    <source>
        <strain evidence="1">4040</strain>
        <strain evidence="2">P421</strain>
    </source>
</reference>
<dbReference type="Proteomes" id="UP000760860">
    <property type="component" value="Unassembled WGS sequence"/>
</dbReference>
<dbReference type="AlphaFoldDB" id="A0A8T1DTJ7"/>
<evidence type="ECO:0000313" key="1">
    <source>
        <dbReference type="EMBL" id="KAG2942242.1"/>
    </source>
</evidence>
<accession>A0A8T1DTJ7</accession>
<protein>
    <submittedName>
        <fullName evidence="1">Uncharacterized protein</fullName>
    </submittedName>
</protein>
<sequence>MDNHRAEMQVLVKYNRRETRKMEMTSFTDNKNVDQTEFVWVVVSQ</sequence>
<comment type="caution">
    <text evidence="1">The sequence shown here is derived from an EMBL/GenBank/DDBJ whole genome shotgun (WGS) entry which is preliminary data.</text>
</comment>
<gene>
    <name evidence="1" type="ORF">PC117_g9899</name>
    <name evidence="2" type="ORF">PC129_g16938</name>
</gene>
<proteinExistence type="predicted"/>
<evidence type="ECO:0000313" key="2">
    <source>
        <dbReference type="EMBL" id="KAG3212104.1"/>
    </source>
</evidence>
<organism evidence="1 3">
    <name type="scientific">Phytophthora cactorum</name>
    <dbReference type="NCBI Taxonomy" id="29920"/>
    <lineage>
        <taxon>Eukaryota</taxon>
        <taxon>Sar</taxon>
        <taxon>Stramenopiles</taxon>
        <taxon>Oomycota</taxon>
        <taxon>Peronosporomycetes</taxon>
        <taxon>Peronosporales</taxon>
        <taxon>Peronosporaceae</taxon>
        <taxon>Phytophthora</taxon>
    </lineage>
</organism>
<evidence type="ECO:0000313" key="3">
    <source>
        <dbReference type="Proteomes" id="UP000736787"/>
    </source>
</evidence>
<dbReference type="EMBL" id="RCMK01000233">
    <property type="protein sequence ID" value="KAG2942242.1"/>
    <property type="molecule type" value="Genomic_DNA"/>
</dbReference>
<dbReference type="EMBL" id="RCMV01000877">
    <property type="protein sequence ID" value="KAG3212104.1"/>
    <property type="molecule type" value="Genomic_DNA"/>
</dbReference>
<name>A0A8T1DTJ7_9STRA</name>
<dbReference type="Proteomes" id="UP000736787">
    <property type="component" value="Unassembled WGS sequence"/>
</dbReference>